<name>A0ABU6F3F5_9ACTN</name>
<comment type="caution">
    <text evidence="8">The sequence shown here is derived from an EMBL/GenBank/DDBJ whole genome shotgun (WGS) entry which is preliminary data.</text>
</comment>
<evidence type="ECO:0000259" key="7">
    <source>
        <dbReference type="Pfam" id="PF00535"/>
    </source>
</evidence>
<evidence type="ECO:0000313" key="8">
    <source>
        <dbReference type="EMBL" id="MEB8338389.1"/>
    </source>
</evidence>
<comment type="subcellular location">
    <subcellularLocation>
        <location evidence="1">Cell membrane</location>
        <topology evidence="1">Peripheral membrane protein</topology>
    </subcellularLocation>
</comment>
<dbReference type="Gene3D" id="3.40.50.11820">
    <property type="match status" value="1"/>
</dbReference>
<dbReference type="RefSeq" id="WP_326016176.1">
    <property type="nucleotide sequence ID" value="NZ_JAOZYC010000093.1"/>
</dbReference>
<dbReference type="InterPro" id="IPR007554">
    <property type="entry name" value="Glycerophosphate_synth"/>
</dbReference>
<dbReference type="SUPFAM" id="SSF53448">
    <property type="entry name" value="Nucleotide-diphospho-sugar transferases"/>
    <property type="match status" value="1"/>
</dbReference>
<dbReference type="InterPro" id="IPR051612">
    <property type="entry name" value="Teichoic_Acid_Biosynth"/>
</dbReference>
<proteinExistence type="inferred from homology"/>
<dbReference type="InterPro" id="IPR029044">
    <property type="entry name" value="Nucleotide-diphossugar_trans"/>
</dbReference>
<organism evidence="8 9">
    <name type="scientific">Streptomyces endophyticus</name>
    <dbReference type="NCBI Taxonomy" id="714166"/>
    <lineage>
        <taxon>Bacteria</taxon>
        <taxon>Bacillati</taxon>
        <taxon>Actinomycetota</taxon>
        <taxon>Actinomycetes</taxon>
        <taxon>Kitasatosporales</taxon>
        <taxon>Streptomycetaceae</taxon>
        <taxon>Streptomyces</taxon>
    </lineage>
</organism>
<evidence type="ECO:0000256" key="5">
    <source>
        <dbReference type="ARBA" id="ARBA00022944"/>
    </source>
</evidence>
<feature type="domain" description="Glycosyltransferase 2-like" evidence="7">
    <location>
        <begin position="9"/>
        <end position="172"/>
    </location>
</feature>
<comment type="similarity">
    <text evidence="2">Belongs to the CDP-glycerol glycerophosphotransferase family.</text>
</comment>
<dbReference type="CDD" id="cd00761">
    <property type="entry name" value="Glyco_tranf_GTA_type"/>
    <property type="match status" value="1"/>
</dbReference>
<evidence type="ECO:0000256" key="4">
    <source>
        <dbReference type="ARBA" id="ARBA00022679"/>
    </source>
</evidence>
<protein>
    <submittedName>
        <fullName evidence="8">Bifunctional glycosyltransferase family 2 protein/CDP-glycerol:glycerophosphate glycerophosphotransferase</fullName>
    </submittedName>
</protein>
<reference evidence="8 9" key="1">
    <citation type="submission" date="2022-10" db="EMBL/GenBank/DDBJ databases">
        <authorList>
            <person name="Xie J."/>
            <person name="Shen N."/>
        </authorList>
    </citation>
    <scope>NUCLEOTIDE SEQUENCE [LARGE SCALE GENOMIC DNA]</scope>
    <source>
        <strain evidence="8 9">YIM65594</strain>
    </source>
</reference>
<evidence type="ECO:0000256" key="2">
    <source>
        <dbReference type="ARBA" id="ARBA00010488"/>
    </source>
</evidence>
<evidence type="ECO:0000256" key="1">
    <source>
        <dbReference type="ARBA" id="ARBA00004202"/>
    </source>
</evidence>
<keyword evidence="4" id="KW-0808">Transferase</keyword>
<evidence type="ECO:0000256" key="6">
    <source>
        <dbReference type="ARBA" id="ARBA00023136"/>
    </source>
</evidence>
<dbReference type="Pfam" id="PF04464">
    <property type="entry name" value="Glyphos_transf"/>
    <property type="match status" value="1"/>
</dbReference>
<dbReference type="InterPro" id="IPR043148">
    <property type="entry name" value="TagF_C"/>
</dbReference>
<dbReference type="InterPro" id="IPR043149">
    <property type="entry name" value="TagF_N"/>
</dbReference>
<dbReference type="Pfam" id="PF00535">
    <property type="entry name" value="Glycos_transf_2"/>
    <property type="match status" value="1"/>
</dbReference>
<dbReference type="EMBL" id="JAOZYC010000093">
    <property type="protein sequence ID" value="MEB8338389.1"/>
    <property type="molecule type" value="Genomic_DNA"/>
</dbReference>
<dbReference type="Proteomes" id="UP001354931">
    <property type="component" value="Unassembled WGS sequence"/>
</dbReference>
<dbReference type="InterPro" id="IPR001173">
    <property type="entry name" value="Glyco_trans_2-like"/>
</dbReference>
<dbReference type="Gene3D" id="3.90.550.10">
    <property type="entry name" value="Spore Coat Polysaccharide Biosynthesis Protein SpsA, Chain A"/>
    <property type="match status" value="1"/>
</dbReference>
<gene>
    <name evidence="8" type="ORF">OKJ99_12865</name>
</gene>
<evidence type="ECO:0000313" key="9">
    <source>
        <dbReference type="Proteomes" id="UP001354931"/>
    </source>
</evidence>
<keyword evidence="5" id="KW-0777">Teichoic acid biosynthesis</keyword>
<dbReference type="PANTHER" id="PTHR37316">
    <property type="entry name" value="TEICHOIC ACID GLYCEROL-PHOSPHATE PRIMASE"/>
    <property type="match status" value="1"/>
</dbReference>
<dbReference type="SUPFAM" id="SSF53756">
    <property type="entry name" value="UDP-Glycosyltransferase/glycogen phosphorylase"/>
    <property type="match status" value="1"/>
</dbReference>
<dbReference type="Gene3D" id="3.40.50.12580">
    <property type="match status" value="1"/>
</dbReference>
<keyword evidence="3" id="KW-1003">Cell membrane</keyword>
<keyword evidence="6" id="KW-0472">Membrane</keyword>
<sequence length="1209" mass="136380">MSEAAPRLSVVVPFQNVDTYLEECLRSISLQTFTDFEVVLVDDGSTDASAELAARHCAADPRFRLLRQDPHGPGHARNTGLRAIHPDAEYLAFVDGDDVIPDYAYELLIGTLAKSGSDFVSGNVRMMNSRTSWPSSLHHKHLARDRRRTHITRHRDLVFDRTVWNKVFRRSFWDRTGITYPEGVLYEDVWVNLVAHYSAERVDVVGTPVYYWRRRDRGAAPSITQTNEALDNIRDRITAVSDLSRYLAGRARESAAYVEEKRHYDRSCLESDLMIHLNALPDADDEARAYFMRHAAAFVAAAAEGIVEELGAVDRVKWSLVRAGKLDELLSVLQFERGNRGSLPVRRRLRRHLAYPHLGDRGTGVPKSAYRMGPEFTLRGSLVSAEWEDGKLRLAGRAYIRNLDVSKRRNSLKAVALRHKKQGRFLALPARTTYAPEATEHSGQQRYSYDWSGFEATIDPERLKHKGQWVEGTWDVAVGALSRGLFRYKSLIAGDAGTASHPRDFYVDNNVRVVPLFVGGALKLRVEIVRARVTGHRVSGEHLELRGVLLAPETPETATLRVRALTGAAEHDAPVAFKDGGAGWCTFRTRIPLDALAPAAGDATPEVWGMGSNGWKTSLHLPGRTRPLYPVVAPDTADGVHPLPDRVAADREIVVLRNAPGYLVLFVRDALPVADRCTWADDGSLTVEGAFPGQEQLPADERAALRLVVRSRAKGEEWGFPVECVAGRFRFTLDPSRIEGLNGAVPLAAGRWDFAFRVPGRTRDLVLKARRDLIAALPTERTTAGRRFEVQAQQHDRFTLRSHSGIPPAARGPYAQRQLRTRHYPDLRKRPVRPAVLFDSFRGTQIADSPRAVFDELVRRATDLDLLWVVRDDQVEVPEGARAVRMWSPEWYEALARSQYLVYNNHLPAWFRRREGQTVVQTWHGTPLKKIGHDIEAVHFSDRNYLDRLSTEVGQWDMLVSPNSFSTPILRRAFGFEGEMLETGYPRNDVHHHTEGERAGRAAVVRERIGLPEGKKVVLYAPTWRDDQYHAAGQYTLDFRVDLDDARARLGDDHVLLVRRHPNVVDPVPGAGDGFVFDVSTYNDMADLMLVTDVLVTDYSSLMFDFANTGRPMLFFTYDLDHYRDTLRGFYFDFERSAPGPLLRTSRELVDAVRDIDALSGTYALKYRRFRERYCDLEDGSASARVVDRMLGAPKLPALPSRTRFRRAA</sequence>
<accession>A0ABU6F3F5</accession>
<keyword evidence="9" id="KW-1185">Reference proteome</keyword>
<dbReference type="PANTHER" id="PTHR37316:SF3">
    <property type="entry name" value="TEICHOIC ACID GLYCEROL-PHOSPHATE TRANSFERASE"/>
    <property type="match status" value="1"/>
</dbReference>
<evidence type="ECO:0000256" key="3">
    <source>
        <dbReference type="ARBA" id="ARBA00022475"/>
    </source>
</evidence>